<proteinExistence type="inferred from homology"/>
<dbReference type="AlphaFoldDB" id="A0A9W7Y4D4"/>
<dbReference type="InterPro" id="IPR005599">
    <property type="entry name" value="GPI_mannosylTrfase"/>
</dbReference>
<keyword evidence="7 12" id="KW-0256">Endoplasmic reticulum</keyword>
<keyword evidence="4 12" id="KW-0328">Glycosyltransferase</keyword>
<evidence type="ECO:0000313" key="13">
    <source>
        <dbReference type="EMBL" id="KAJ1724327.1"/>
    </source>
</evidence>
<dbReference type="PANTHER" id="PTHR22760">
    <property type="entry name" value="GLYCOSYLTRANSFERASE"/>
    <property type="match status" value="1"/>
</dbReference>
<evidence type="ECO:0000256" key="2">
    <source>
        <dbReference type="ARBA" id="ARBA00004922"/>
    </source>
</evidence>
<keyword evidence="8" id="KW-1133">Transmembrane helix</keyword>
<evidence type="ECO:0000256" key="1">
    <source>
        <dbReference type="ARBA" id="ARBA00004477"/>
    </source>
</evidence>
<dbReference type="EC" id="2.4.1.-" evidence="12"/>
<evidence type="ECO:0000256" key="7">
    <source>
        <dbReference type="ARBA" id="ARBA00022824"/>
    </source>
</evidence>
<evidence type="ECO:0000256" key="6">
    <source>
        <dbReference type="ARBA" id="ARBA00022692"/>
    </source>
</evidence>
<evidence type="ECO:0000256" key="12">
    <source>
        <dbReference type="RuleBase" id="RU363075"/>
    </source>
</evidence>
<dbReference type="OrthoDB" id="19039at2759"/>
<accession>A0A9W7Y4D4</accession>
<keyword evidence="6" id="KW-0812">Transmembrane</keyword>
<evidence type="ECO:0000256" key="10">
    <source>
        <dbReference type="ARBA" id="ARBA00044721"/>
    </source>
</evidence>
<protein>
    <recommendedName>
        <fullName evidence="12">Mannosyltransferase</fullName>
        <ecNumber evidence="12">2.4.1.-</ecNumber>
    </recommendedName>
</protein>
<sequence>MDFAFAAVVAAYALAAPYTKVEESFYMQAVHDALAGRSVDAWDHVAFPGAVPRSFVGPLAVAAAAWPARVALGRAHGLALQLAARLAVGLAVALANAGVRRSVGAVFGRRAAWWYGALSVSQFHTAFWASRLLSNTLALVPVLAAQAAWLQCLRADAGLAARQACYRRMLLLLALACVVLRFDTAAFALPMAAVHAPQLLTRRTACVAAGAAVALAALSTAVDSALWRRAWLWPEAHAFVFNVVRGRSAEWGTAPPLHYVTRLLPRIAPLGLPLALAGGASDRRAALLLAATAASVAAFSANAHKEWRFVLPAVPVLNACAACAVARLRPWLRRLAGCMCLASLCAAAAMAYASSLNYPGGHALAQLHALEPARNVSVHIDAYAAMTGVTRFVQTRPGWRYAKTEGLAPGADYAAFAYLLTADPQPHLDHGFAVVAVQDGYAGVEVRPRAVLEGRLPVAVRRRPLVWILARGDSVFKRREAS</sequence>
<evidence type="ECO:0000256" key="11">
    <source>
        <dbReference type="ARBA" id="ARBA00048899"/>
    </source>
</evidence>
<keyword evidence="5" id="KW-0808">Transferase</keyword>
<keyword evidence="14" id="KW-1185">Reference proteome</keyword>
<gene>
    <name evidence="13" type="primary">ALG12</name>
    <name evidence="13" type="ORF">LPJ53_001410</name>
</gene>
<dbReference type="Pfam" id="PF03901">
    <property type="entry name" value="Glyco_transf_22"/>
    <property type="match status" value="1"/>
</dbReference>
<reference evidence="13" key="1">
    <citation type="submission" date="2022-07" db="EMBL/GenBank/DDBJ databases">
        <title>Phylogenomic reconstructions and comparative analyses of Kickxellomycotina fungi.</title>
        <authorList>
            <person name="Reynolds N.K."/>
            <person name="Stajich J.E."/>
            <person name="Barry K."/>
            <person name="Grigoriev I.V."/>
            <person name="Crous P."/>
            <person name="Smith M.E."/>
        </authorList>
    </citation>
    <scope>NUCLEOTIDE SEQUENCE</scope>
    <source>
        <strain evidence="13">NBRC 32514</strain>
    </source>
</reference>
<name>A0A9W7Y4D4_9FUNG</name>
<evidence type="ECO:0000256" key="5">
    <source>
        <dbReference type="ARBA" id="ARBA00022679"/>
    </source>
</evidence>
<dbReference type="GO" id="GO:0006487">
    <property type="term" value="P:protein N-linked glycosylation"/>
    <property type="evidence" value="ECO:0007669"/>
    <property type="project" value="TreeGrafter"/>
</dbReference>
<comment type="caution">
    <text evidence="13">The sequence shown here is derived from an EMBL/GenBank/DDBJ whole genome shotgun (WGS) entry which is preliminary data.</text>
</comment>
<dbReference type="GO" id="GO:0005789">
    <property type="term" value="C:endoplasmic reticulum membrane"/>
    <property type="evidence" value="ECO:0007669"/>
    <property type="project" value="UniProtKB-SubCell"/>
</dbReference>
<evidence type="ECO:0000256" key="3">
    <source>
        <dbReference type="ARBA" id="ARBA00007063"/>
    </source>
</evidence>
<comment type="similarity">
    <text evidence="3 12">Belongs to the glycosyltransferase 22 family.</text>
</comment>
<comment type="pathway">
    <text evidence="2">Protein modification; protein glycosylation.</text>
</comment>
<dbReference type="EMBL" id="JANBOJ010000035">
    <property type="protein sequence ID" value="KAJ1724327.1"/>
    <property type="molecule type" value="Genomic_DNA"/>
</dbReference>
<dbReference type="PANTHER" id="PTHR22760:SF1">
    <property type="entry name" value="DOL-P-MAN:MAN(7)GLCNAC(2)-PP-DOL ALPHA-1,6-MANNOSYLTRANSFERASE"/>
    <property type="match status" value="1"/>
</dbReference>
<comment type="subcellular location">
    <subcellularLocation>
        <location evidence="1 12">Endoplasmic reticulum membrane</location>
        <topology evidence="1 12">Multi-pass membrane protein</topology>
    </subcellularLocation>
</comment>
<organism evidence="13 14">
    <name type="scientific">Coemansia erecta</name>
    <dbReference type="NCBI Taxonomy" id="147472"/>
    <lineage>
        <taxon>Eukaryota</taxon>
        <taxon>Fungi</taxon>
        <taxon>Fungi incertae sedis</taxon>
        <taxon>Zoopagomycota</taxon>
        <taxon>Kickxellomycotina</taxon>
        <taxon>Kickxellomycetes</taxon>
        <taxon>Kickxellales</taxon>
        <taxon>Kickxellaceae</taxon>
        <taxon>Coemansia</taxon>
    </lineage>
</organism>
<evidence type="ECO:0000256" key="4">
    <source>
        <dbReference type="ARBA" id="ARBA00022676"/>
    </source>
</evidence>
<evidence type="ECO:0000313" key="14">
    <source>
        <dbReference type="Proteomes" id="UP001149813"/>
    </source>
</evidence>
<keyword evidence="9" id="KW-0472">Membrane</keyword>
<dbReference type="Proteomes" id="UP001149813">
    <property type="component" value="Unassembled WGS sequence"/>
</dbReference>
<evidence type="ECO:0000256" key="9">
    <source>
        <dbReference type="ARBA" id="ARBA00023136"/>
    </source>
</evidence>
<evidence type="ECO:0000256" key="8">
    <source>
        <dbReference type="ARBA" id="ARBA00022989"/>
    </source>
</evidence>
<comment type="function">
    <text evidence="10">Mannosyltransferase that operates in the biosynthetic pathway of dolichol-linked oligosaccharides, the glycan precursors employed in protein asparagine (N)-glycosylation. The assembly of dolichol-linked oligosaccharides begins on the cytosolic side of the endoplasmic reticulum membrane and finishes in its lumen. The sequential addition of sugars to dolichol pyrophosphate produces dolichol-linked oligosaccharides containing fourteen sugars, including two GlcNAcs, nine mannoses and three glucoses. Once assembled, the oligosaccharide is transferred from the lipid to nascent proteins by oligosaccharyltransferases. In the lumen of the endoplasmic reticulum, adds the eighth mannose residue in an alpha-1,6 linkage onto Man(7)GlcNAc(2)-PP-dolichol to produce Man(8)GlcNAc(2)-PP-dolichol.</text>
</comment>
<dbReference type="GO" id="GO:0052917">
    <property type="term" value="F:dol-P-Man:Man(7)GlcNAc(2)-PP-Dol alpha-1,6-mannosyltransferase activity"/>
    <property type="evidence" value="ECO:0007669"/>
    <property type="project" value="UniProtKB-EC"/>
</dbReference>
<comment type="catalytic activity">
    <reaction evidence="11">
        <text>an alpha-D-Man-(1-&gt;2)-alpha-D-Man-(1-&gt;2)-alpha-D-Man-(1-&gt;3)-[alpha-D-Man-(1-&gt;2)-alpha-D-Man-(1-&gt;3)-alpha-D-Man-(1-&gt;6)]-beta-D-Man-(1-&gt;4)-beta-D-GlcNAc-(1-&gt;4)-alpha-D-GlcNAc-diphospho-di-trans,poly-cis-dolichol + a di-trans,poly-cis-dolichyl beta-D-mannosyl phosphate = an alpha-D-Man-(1-&gt;2)-alpha-D-Man-(1-&gt;2)-alpha-D-Man-(1-&gt;3)-[alpha-D-Man-(1-&gt;2)-alpha-D-Man-(1-&gt;3)-[alpha-D-Man-(1-&gt;6)]-alpha-D-Man-(1-&gt;6)]-beta-D-Man-(1-&gt;4)-beta-D-GlcNAc-(1-&gt;4)-alpha-D-GlcNAc-diphospho-di-trans,poly-cis-dolichol + a di-trans,poly-cis-dolichyl phosphate + H(+)</text>
        <dbReference type="Rhea" id="RHEA:29535"/>
        <dbReference type="Rhea" id="RHEA-COMP:19498"/>
        <dbReference type="Rhea" id="RHEA-COMP:19501"/>
        <dbReference type="Rhea" id="RHEA-COMP:19518"/>
        <dbReference type="Rhea" id="RHEA-COMP:19519"/>
        <dbReference type="ChEBI" id="CHEBI:15378"/>
        <dbReference type="ChEBI" id="CHEBI:57683"/>
        <dbReference type="ChEBI" id="CHEBI:58211"/>
        <dbReference type="ChEBI" id="CHEBI:132517"/>
        <dbReference type="ChEBI" id="CHEBI:132519"/>
        <dbReference type="EC" id="2.4.1.260"/>
    </reaction>
    <physiologicalReaction direction="left-to-right" evidence="11">
        <dbReference type="Rhea" id="RHEA:29536"/>
    </physiologicalReaction>
</comment>